<protein>
    <submittedName>
        <fullName evidence="1">Uncharacterized protein</fullName>
    </submittedName>
</protein>
<accession>A0A9X9LET3</accession>
<reference evidence="1 2" key="1">
    <citation type="submission" date="2018-10" db="EMBL/GenBank/DDBJ databases">
        <authorList>
            <person name="Ekblom R."/>
            <person name="Jareborg N."/>
        </authorList>
    </citation>
    <scope>NUCLEOTIDE SEQUENCE [LARGE SCALE GENOMIC DNA]</scope>
    <source>
        <tissue evidence="1">Muscle</tissue>
    </source>
</reference>
<proteinExistence type="predicted"/>
<dbReference type="Proteomes" id="UP000269945">
    <property type="component" value="Unassembled WGS sequence"/>
</dbReference>
<evidence type="ECO:0000313" key="2">
    <source>
        <dbReference type="Proteomes" id="UP000269945"/>
    </source>
</evidence>
<feature type="non-terminal residue" evidence="1">
    <location>
        <position position="106"/>
    </location>
</feature>
<name>A0A9X9LET3_GULGU</name>
<gene>
    <name evidence="1" type="ORF">BN2614_LOCUS4</name>
</gene>
<dbReference type="AlphaFoldDB" id="A0A9X9LET3"/>
<comment type="caution">
    <text evidence="1">The sequence shown here is derived from an EMBL/GenBank/DDBJ whole genome shotgun (WGS) entry which is preliminary data.</text>
</comment>
<organism evidence="1 2">
    <name type="scientific">Gulo gulo</name>
    <name type="common">Wolverine</name>
    <name type="synonym">Gluton</name>
    <dbReference type="NCBI Taxonomy" id="48420"/>
    <lineage>
        <taxon>Eukaryota</taxon>
        <taxon>Metazoa</taxon>
        <taxon>Chordata</taxon>
        <taxon>Craniata</taxon>
        <taxon>Vertebrata</taxon>
        <taxon>Euteleostomi</taxon>
        <taxon>Mammalia</taxon>
        <taxon>Eutheria</taxon>
        <taxon>Laurasiatheria</taxon>
        <taxon>Carnivora</taxon>
        <taxon>Caniformia</taxon>
        <taxon>Musteloidea</taxon>
        <taxon>Mustelidae</taxon>
        <taxon>Guloninae</taxon>
        <taxon>Gulo</taxon>
    </lineage>
</organism>
<evidence type="ECO:0000313" key="1">
    <source>
        <dbReference type="EMBL" id="VCW66262.1"/>
    </source>
</evidence>
<sequence length="106" mass="11828">MGFSKLDKDPNEGLRLELHRLVDAYCDHHLNEPEGEDQVGHCVPHSPALCSLAWVGDITMMVARRKRKVLPQVCSFLPLDRPLQYAHLSVHTHVAGVYTSEECGGP</sequence>
<dbReference type="EMBL" id="CYRY02001632">
    <property type="protein sequence ID" value="VCW66262.1"/>
    <property type="molecule type" value="Genomic_DNA"/>
</dbReference>
<keyword evidence="2" id="KW-1185">Reference proteome</keyword>